<feature type="compositionally biased region" description="Basic and acidic residues" evidence="1">
    <location>
        <begin position="74"/>
        <end position="108"/>
    </location>
</feature>
<keyword evidence="2" id="KW-1133">Transmembrane helix</keyword>
<dbReference type="Proteomes" id="UP000014672">
    <property type="component" value="Chromosome"/>
</dbReference>
<dbReference type="AlphaFoldDB" id="A0A806JDK1"/>
<keyword evidence="2" id="KW-0812">Transmembrane</keyword>
<accession>A0A806JDK1</accession>
<feature type="region of interest" description="Disordered" evidence="1">
    <location>
        <begin position="58"/>
        <end position="108"/>
    </location>
</feature>
<dbReference type="EMBL" id="CP005384">
    <property type="protein sequence ID" value="AGO16985.1"/>
    <property type="molecule type" value="Genomic_DNA"/>
</dbReference>
<gene>
    <name evidence="3" type="ORF">K756_09350</name>
</gene>
<evidence type="ECO:0000313" key="3">
    <source>
        <dbReference type="EMBL" id="AGO16985.1"/>
    </source>
</evidence>
<evidence type="ECO:0000256" key="1">
    <source>
        <dbReference type="SAM" id="MobiDB-lite"/>
    </source>
</evidence>
<feature type="transmembrane region" description="Helical" evidence="2">
    <location>
        <begin position="33"/>
        <end position="53"/>
    </location>
</feature>
<protein>
    <submittedName>
        <fullName evidence="3">Uncharacterized protein</fullName>
    </submittedName>
</protein>
<proteinExistence type="predicted"/>
<evidence type="ECO:0000313" key="4">
    <source>
        <dbReference type="Proteomes" id="UP000014672"/>
    </source>
</evidence>
<keyword evidence="2" id="KW-0472">Membrane</keyword>
<evidence type="ECO:0000256" key="2">
    <source>
        <dbReference type="SAM" id="Phobius"/>
    </source>
</evidence>
<feature type="transmembrane region" description="Helical" evidence="2">
    <location>
        <begin position="6"/>
        <end position="21"/>
    </location>
</feature>
<name>A0A806JDK1_GLAPU</name>
<organism evidence="3 4">
    <name type="scientific">Glaesserella parasuis ZJ0906</name>
    <dbReference type="NCBI Taxonomy" id="1322346"/>
    <lineage>
        <taxon>Bacteria</taxon>
        <taxon>Pseudomonadati</taxon>
        <taxon>Pseudomonadota</taxon>
        <taxon>Gammaproteobacteria</taxon>
        <taxon>Pasteurellales</taxon>
        <taxon>Pasteurellaceae</taxon>
        <taxon>Glaesserella</taxon>
    </lineage>
</organism>
<dbReference type="KEGG" id="hpaz:K756_09350"/>
<reference evidence="3 4" key="1">
    <citation type="journal article" date="2013" name="PLoS ONE">
        <title>Complete Genome Analysis of a Haemophilus parasuis Serovar 12 Strain from China.</title>
        <authorList>
            <person name="Li Y."/>
            <person name="Kwok A.H."/>
            <person name="Jiang J."/>
            <person name="Zou Y."/>
            <person name="Zheng F."/>
            <person name="Chen P."/>
            <person name="Hou C."/>
            <person name="Leung F.C."/>
            <person name="Jiang P."/>
        </authorList>
    </citation>
    <scope>NUCLEOTIDE SEQUENCE [LARGE SCALE GENOMIC DNA]</scope>
    <source>
        <strain evidence="3 4">ZJ0906</strain>
    </source>
</reference>
<sequence>MINFIPFILFIALWIVIARFYKNKGKGAFVRHLAGFAIGALGFVISVLIISPAPVQPEETTKVEQPKEPIATPPKEEIKPAPAAEEKAPEVATKEEPNAEKQPAEPEKVNQTLDLNANQLAQLINTALTEIGSPYQMAKKIKVEKGAVNDTASYQFSKNFGIVMAIDKKTQKVMSILTIVTPKSEGGDENMVMLFSNAAVLSAFEGKNQLKTVGKKFMEMLSSTMNDYGKTNKDQKQEFIFNGKKYSVSVSSYTGVMSSAGFAE</sequence>